<dbReference type="NCBIfam" id="TIGR00604">
    <property type="entry name" value="rad3"/>
    <property type="match status" value="1"/>
</dbReference>
<protein>
    <recommendedName>
        <fullName evidence="13">DNA 5'-3' helicase</fullName>
        <ecNumber evidence="13">5.6.2.3</ecNumber>
    </recommendedName>
</protein>
<keyword evidence="10" id="KW-0411">Iron-sulfur</keyword>
<dbReference type="GO" id="GO:0051536">
    <property type="term" value="F:iron-sulfur cluster binding"/>
    <property type="evidence" value="ECO:0007669"/>
    <property type="project" value="UniProtKB-KW"/>
</dbReference>
<keyword evidence="4" id="KW-0479">Metal-binding</keyword>
<evidence type="ECO:0000256" key="7">
    <source>
        <dbReference type="ARBA" id="ARBA00022806"/>
    </source>
</evidence>
<dbReference type="GO" id="GO:0034085">
    <property type="term" value="P:establishment of sister chromatid cohesion"/>
    <property type="evidence" value="ECO:0007669"/>
    <property type="project" value="TreeGrafter"/>
</dbReference>
<dbReference type="EMBL" id="MUJZ01025184">
    <property type="protein sequence ID" value="OTF79032.1"/>
    <property type="molecule type" value="Genomic_DNA"/>
</dbReference>
<dbReference type="Gene3D" id="3.40.50.300">
    <property type="entry name" value="P-loop containing nucleotide triphosphate hydrolases"/>
    <property type="match status" value="1"/>
</dbReference>
<evidence type="ECO:0000259" key="15">
    <source>
        <dbReference type="SMART" id="SM00491"/>
    </source>
</evidence>
<evidence type="ECO:0000256" key="10">
    <source>
        <dbReference type="ARBA" id="ARBA00023014"/>
    </source>
</evidence>
<dbReference type="GO" id="GO:0003676">
    <property type="term" value="F:nucleic acid binding"/>
    <property type="evidence" value="ECO:0007669"/>
    <property type="project" value="InterPro"/>
</dbReference>
<reference evidence="16 17" key="1">
    <citation type="submission" date="2017-03" db="EMBL/GenBank/DDBJ databases">
        <title>Genome Survey of Euroglyphus maynei.</title>
        <authorList>
            <person name="Arlian L.G."/>
            <person name="Morgan M.S."/>
            <person name="Rider S.D."/>
        </authorList>
    </citation>
    <scope>NUCLEOTIDE SEQUENCE [LARGE SCALE GENOMIC DNA]</scope>
    <source>
        <strain evidence="16">Arlian Lab</strain>
        <tissue evidence="16">Whole body</tissue>
    </source>
</reference>
<comment type="caution">
    <text evidence="16">The sequence shown here is derived from an EMBL/GenBank/DDBJ whole genome shotgun (WGS) entry which is preliminary data.</text>
</comment>
<dbReference type="EC" id="5.6.2.3" evidence="13"/>
<evidence type="ECO:0000256" key="2">
    <source>
        <dbReference type="ARBA" id="ARBA00004123"/>
    </source>
</evidence>
<dbReference type="Proteomes" id="UP000194236">
    <property type="component" value="Unassembled WGS sequence"/>
</dbReference>
<evidence type="ECO:0000256" key="13">
    <source>
        <dbReference type="ARBA" id="ARBA00044969"/>
    </source>
</evidence>
<dbReference type="GO" id="GO:0005524">
    <property type="term" value="F:ATP binding"/>
    <property type="evidence" value="ECO:0007669"/>
    <property type="project" value="UniProtKB-KW"/>
</dbReference>
<dbReference type="PANTHER" id="PTHR11472:SF41">
    <property type="entry name" value="ATP-DEPENDENT DNA HELICASE DDX11-RELATED"/>
    <property type="match status" value="1"/>
</dbReference>
<accession>A0A1Y3BDU8</accession>
<evidence type="ECO:0000256" key="5">
    <source>
        <dbReference type="ARBA" id="ARBA00022741"/>
    </source>
</evidence>
<evidence type="ECO:0000313" key="17">
    <source>
        <dbReference type="Proteomes" id="UP000194236"/>
    </source>
</evidence>
<evidence type="ECO:0000256" key="14">
    <source>
        <dbReference type="ARBA" id="ARBA00048954"/>
    </source>
</evidence>
<gene>
    <name evidence="16" type="ORF">BLA29_004553</name>
</gene>
<keyword evidence="8" id="KW-0067">ATP-binding</keyword>
<evidence type="ECO:0000256" key="11">
    <source>
        <dbReference type="ARBA" id="ARBA00023235"/>
    </source>
</evidence>
<evidence type="ECO:0000256" key="9">
    <source>
        <dbReference type="ARBA" id="ARBA00023004"/>
    </source>
</evidence>
<comment type="subcellular location">
    <subcellularLocation>
        <location evidence="2">Nucleus</location>
    </subcellularLocation>
</comment>
<name>A0A1Y3BDU8_EURMA</name>
<evidence type="ECO:0000256" key="8">
    <source>
        <dbReference type="ARBA" id="ARBA00022840"/>
    </source>
</evidence>
<dbReference type="GO" id="GO:0005634">
    <property type="term" value="C:nucleus"/>
    <property type="evidence" value="ECO:0007669"/>
    <property type="project" value="UniProtKB-SubCell"/>
</dbReference>
<evidence type="ECO:0000256" key="1">
    <source>
        <dbReference type="ARBA" id="ARBA00001966"/>
    </source>
</evidence>
<comment type="similarity">
    <text evidence="3">Belongs to the DEAD box helicase family. DEAH subfamily. DDX11/CHL1 sub-subfamily.</text>
</comment>
<dbReference type="InterPro" id="IPR027417">
    <property type="entry name" value="P-loop_NTPase"/>
</dbReference>
<dbReference type="OrthoDB" id="267079at2759"/>
<keyword evidence="17" id="KW-1185">Reference proteome</keyword>
<dbReference type="GO" id="GO:0016818">
    <property type="term" value="F:hydrolase activity, acting on acid anhydrides, in phosphorus-containing anhydrides"/>
    <property type="evidence" value="ECO:0007669"/>
    <property type="project" value="InterPro"/>
</dbReference>
<dbReference type="InterPro" id="IPR045028">
    <property type="entry name" value="DinG/Rad3-like"/>
</dbReference>
<dbReference type="CDD" id="cd18788">
    <property type="entry name" value="SF2_C_XPD"/>
    <property type="match status" value="1"/>
</dbReference>
<evidence type="ECO:0000256" key="12">
    <source>
        <dbReference type="ARBA" id="ARBA00023242"/>
    </source>
</evidence>
<feature type="domain" description="ATP-dependent helicase C-terminal" evidence="15">
    <location>
        <begin position="89"/>
        <end position="236"/>
    </location>
</feature>
<comment type="cofactor">
    <cofactor evidence="1">
        <name>[4Fe-4S] cluster</name>
        <dbReference type="ChEBI" id="CHEBI:49883"/>
    </cofactor>
</comment>
<sequence length="276" mass="32020">MKPFDDYVNQLFRPLNIAESRTMFFSCNHVITDDKLVAIGCSNGPNNTIRLNYSYNNRNSSEIIKETGHLLVDIVKRIPKGIVIFFPSYDYQEFLLKRWEQEGILKSFEQNHKRIFREPKKNSQVQIILNNYSKFINGSPMNSAILFSVIGGKMSEGINFSDDLGRGIIVIGLPYANRNSIELMEKINHLNRISLDSGNEYYENLCMRAVNQSIGRAIRHQNDYAAIILIDERYEKLSVNSKLSDWIRSRFRHPNHHQEAISLIEKFFKHKIKSSG</sequence>
<evidence type="ECO:0000256" key="6">
    <source>
        <dbReference type="ARBA" id="ARBA00022801"/>
    </source>
</evidence>
<dbReference type="PANTHER" id="PTHR11472">
    <property type="entry name" value="DNA REPAIR DEAD HELICASE RAD3/XP-D SUBFAMILY MEMBER"/>
    <property type="match status" value="1"/>
</dbReference>
<dbReference type="GO" id="GO:0046872">
    <property type="term" value="F:metal ion binding"/>
    <property type="evidence" value="ECO:0007669"/>
    <property type="project" value="UniProtKB-KW"/>
</dbReference>
<dbReference type="SMART" id="SM00491">
    <property type="entry name" value="HELICc2"/>
    <property type="match status" value="1"/>
</dbReference>
<keyword evidence="11" id="KW-0413">Isomerase</keyword>
<dbReference type="InterPro" id="IPR006555">
    <property type="entry name" value="ATP-dep_Helicase_C"/>
</dbReference>
<dbReference type="Pfam" id="PF13307">
    <property type="entry name" value="Helicase_C_2"/>
    <property type="match status" value="1"/>
</dbReference>
<keyword evidence="5" id="KW-0547">Nucleotide-binding</keyword>
<evidence type="ECO:0000256" key="4">
    <source>
        <dbReference type="ARBA" id="ARBA00022723"/>
    </source>
</evidence>
<comment type="catalytic activity">
    <reaction evidence="14">
        <text>ATP + H2O = ADP + phosphate + H(+)</text>
        <dbReference type="Rhea" id="RHEA:13065"/>
        <dbReference type="ChEBI" id="CHEBI:15377"/>
        <dbReference type="ChEBI" id="CHEBI:15378"/>
        <dbReference type="ChEBI" id="CHEBI:30616"/>
        <dbReference type="ChEBI" id="CHEBI:43474"/>
        <dbReference type="ChEBI" id="CHEBI:456216"/>
        <dbReference type="EC" id="5.6.2.3"/>
    </reaction>
</comment>
<organism evidence="16 17">
    <name type="scientific">Euroglyphus maynei</name>
    <name type="common">Mayne's house dust mite</name>
    <dbReference type="NCBI Taxonomy" id="6958"/>
    <lineage>
        <taxon>Eukaryota</taxon>
        <taxon>Metazoa</taxon>
        <taxon>Ecdysozoa</taxon>
        <taxon>Arthropoda</taxon>
        <taxon>Chelicerata</taxon>
        <taxon>Arachnida</taxon>
        <taxon>Acari</taxon>
        <taxon>Acariformes</taxon>
        <taxon>Sarcoptiformes</taxon>
        <taxon>Astigmata</taxon>
        <taxon>Psoroptidia</taxon>
        <taxon>Analgoidea</taxon>
        <taxon>Pyroglyphidae</taxon>
        <taxon>Pyroglyphinae</taxon>
        <taxon>Euroglyphus</taxon>
    </lineage>
</organism>
<dbReference type="FunFam" id="3.40.50.300:FF:001372">
    <property type="entry name" value="ATP-dependent DNA helicase chl1"/>
    <property type="match status" value="1"/>
</dbReference>
<keyword evidence="9" id="KW-0408">Iron</keyword>
<evidence type="ECO:0000313" key="16">
    <source>
        <dbReference type="EMBL" id="OTF79032.1"/>
    </source>
</evidence>
<keyword evidence="7 16" id="KW-0347">Helicase</keyword>
<dbReference type="AlphaFoldDB" id="A0A1Y3BDU8"/>
<keyword evidence="12" id="KW-0539">Nucleus</keyword>
<proteinExistence type="inferred from homology"/>
<dbReference type="GO" id="GO:0043139">
    <property type="term" value="F:5'-3' DNA helicase activity"/>
    <property type="evidence" value="ECO:0007669"/>
    <property type="project" value="UniProtKB-EC"/>
</dbReference>
<evidence type="ECO:0000256" key="3">
    <source>
        <dbReference type="ARBA" id="ARBA00008435"/>
    </source>
</evidence>
<dbReference type="GO" id="GO:0006139">
    <property type="term" value="P:nucleobase-containing compound metabolic process"/>
    <property type="evidence" value="ECO:0007669"/>
    <property type="project" value="InterPro"/>
</dbReference>
<dbReference type="InterPro" id="IPR013020">
    <property type="entry name" value="Rad3/Chl1-like"/>
</dbReference>
<keyword evidence="6" id="KW-0378">Hydrolase</keyword>